<keyword evidence="2" id="KW-1185">Reference proteome</keyword>
<evidence type="ECO:0000313" key="1">
    <source>
        <dbReference type="EMBL" id="CAG8680356.1"/>
    </source>
</evidence>
<dbReference type="Proteomes" id="UP000789525">
    <property type="component" value="Unassembled WGS sequence"/>
</dbReference>
<gene>
    <name evidence="1" type="ORF">ACOLOM_LOCUS9311</name>
</gene>
<feature type="non-terminal residue" evidence="1">
    <location>
        <position position="210"/>
    </location>
</feature>
<organism evidence="1 2">
    <name type="scientific">Acaulospora colombiana</name>
    <dbReference type="NCBI Taxonomy" id="27376"/>
    <lineage>
        <taxon>Eukaryota</taxon>
        <taxon>Fungi</taxon>
        <taxon>Fungi incertae sedis</taxon>
        <taxon>Mucoromycota</taxon>
        <taxon>Glomeromycotina</taxon>
        <taxon>Glomeromycetes</taxon>
        <taxon>Diversisporales</taxon>
        <taxon>Acaulosporaceae</taxon>
        <taxon>Acaulospora</taxon>
    </lineage>
</organism>
<protein>
    <submittedName>
        <fullName evidence="1">11442_t:CDS:1</fullName>
    </submittedName>
</protein>
<accession>A0ACA9NXM8</accession>
<reference evidence="1" key="1">
    <citation type="submission" date="2021-06" db="EMBL/GenBank/DDBJ databases">
        <authorList>
            <person name="Kallberg Y."/>
            <person name="Tangrot J."/>
            <person name="Rosling A."/>
        </authorList>
    </citation>
    <scope>NUCLEOTIDE SEQUENCE</scope>
    <source>
        <strain evidence="1">CL356</strain>
    </source>
</reference>
<evidence type="ECO:0000313" key="2">
    <source>
        <dbReference type="Proteomes" id="UP000789525"/>
    </source>
</evidence>
<name>A0ACA9NXM8_9GLOM</name>
<sequence>MTSTSNSWFSFSYDQILLALSPTHAIYNWYAKPSDSEMELPVFTLALTYRPDKNDLTSFLQPEAPAIAPSAFGLSIISIIRSFIWNDEMIQKGYDEVCLYKYIEYLSPFYDLLDDSIEMDSSACLSVGNGLQSRLVNTFTKWLARQIRYCPSRRMLELESLAGPALSQDMMHLSVIKTLNRHLDAVYLEILDETKYGFDKIFTPIEADSD</sequence>
<comment type="caution">
    <text evidence="1">The sequence shown here is derived from an EMBL/GenBank/DDBJ whole genome shotgun (WGS) entry which is preliminary data.</text>
</comment>
<proteinExistence type="predicted"/>
<dbReference type="EMBL" id="CAJVPT010026659">
    <property type="protein sequence ID" value="CAG8680356.1"/>
    <property type="molecule type" value="Genomic_DNA"/>
</dbReference>